<accession>A0A6N2NLJ7</accession>
<dbReference type="EMBL" id="CAADRP010002302">
    <property type="protein sequence ID" value="VFU65696.1"/>
    <property type="molecule type" value="Genomic_DNA"/>
</dbReference>
<dbReference type="PANTHER" id="PTHR31286:SF180">
    <property type="entry name" value="OS10G0362600 PROTEIN"/>
    <property type="match status" value="1"/>
</dbReference>
<dbReference type="PANTHER" id="PTHR31286">
    <property type="entry name" value="GLYCINE-RICH CELL WALL STRUCTURAL PROTEIN 1.8-LIKE"/>
    <property type="match status" value="1"/>
</dbReference>
<proteinExistence type="predicted"/>
<sequence>MINNWHTIKNRLLSEKKNSIASVYNHSIFIASSYYVLEKSCPTADVSSKRHLLREGELGTTFCLPSQKARLHLRRWAISQGRKPLIRNCTSLVRKGIPQKEEWSDGKVKRESIEPLGTGLVLWQNQSKFQWSDRNANQPGEHLSKSSFASIPIWVKFDNVPLVLWTPEGMEYLGSNIGNPLYLDSTTSTMRVSNFAIICIEIQASFVDTLDGGMITRGCGTSDGGGDFMILEAGFTKLCGNGNADGGGDCTVVDVHFWPSSSQVEQCIALSKIKGVFVEDVIIHACCVCFWRFLSSTIDCT</sequence>
<protein>
    <submittedName>
        <fullName evidence="1">Uncharacterized protein</fullName>
    </submittedName>
</protein>
<dbReference type="InterPro" id="IPR040256">
    <property type="entry name" value="At4g02000-like"/>
</dbReference>
<reference evidence="1" key="1">
    <citation type="submission" date="2019-03" db="EMBL/GenBank/DDBJ databases">
        <authorList>
            <person name="Mank J."/>
            <person name="Almeida P."/>
        </authorList>
    </citation>
    <scope>NUCLEOTIDE SEQUENCE</scope>
    <source>
        <strain evidence="1">78183</strain>
    </source>
</reference>
<gene>
    <name evidence="1" type="ORF">SVIM_LOCUS504955</name>
</gene>
<organism evidence="1">
    <name type="scientific">Salix viminalis</name>
    <name type="common">Common osier</name>
    <name type="synonym">Basket willow</name>
    <dbReference type="NCBI Taxonomy" id="40686"/>
    <lineage>
        <taxon>Eukaryota</taxon>
        <taxon>Viridiplantae</taxon>
        <taxon>Streptophyta</taxon>
        <taxon>Embryophyta</taxon>
        <taxon>Tracheophyta</taxon>
        <taxon>Spermatophyta</taxon>
        <taxon>Magnoliopsida</taxon>
        <taxon>eudicotyledons</taxon>
        <taxon>Gunneridae</taxon>
        <taxon>Pentapetalae</taxon>
        <taxon>rosids</taxon>
        <taxon>fabids</taxon>
        <taxon>Malpighiales</taxon>
        <taxon>Salicaceae</taxon>
        <taxon>Saliceae</taxon>
        <taxon>Salix</taxon>
    </lineage>
</organism>
<evidence type="ECO:0000313" key="1">
    <source>
        <dbReference type="EMBL" id="VFU65696.1"/>
    </source>
</evidence>
<name>A0A6N2NLJ7_SALVM</name>
<dbReference type="AlphaFoldDB" id="A0A6N2NLJ7"/>